<name>A0ABU9LNI6_9BACL</name>
<proteinExistence type="predicted"/>
<gene>
    <name evidence="2" type="ORF">AAF454_09075</name>
</gene>
<protein>
    <recommendedName>
        <fullName evidence="4">DUF4305 domain-containing protein</fullName>
    </recommendedName>
</protein>
<reference evidence="2 3" key="1">
    <citation type="submission" date="2024-04" db="EMBL/GenBank/DDBJ databases">
        <authorList>
            <person name="Wu Y.S."/>
            <person name="Zhang L."/>
        </authorList>
    </citation>
    <scope>NUCLEOTIDE SEQUENCE [LARGE SCALE GENOMIC DNA]</scope>
    <source>
        <strain evidence="2 3">KG-01</strain>
    </source>
</reference>
<evidence type="ECO:0000313" key="2">
    <source>
        <dbReference type="EMBL" id="MEL5988553.1"/>
    </source>
</evidence>
<organism evidence="2 3">
    <name type="scientific">Kurthia gibsonii</name>
    <dbReference type="NCBI Taxonomy" id="33946"/>
    <lineage>
        <taxon>Bacteria</taxon>
        <taxon>Bacillati</taxon>
        <taxon>Bacillota</taxon>
        <taxon>Bacilli</taxon>
        <taxon>Bacillales</taxon>
        <taxon>Caryophanaceae</taxon>
        <taxon>Kurthia</taxon>
    </lineage>
</organism>
<keyword evidence="3" id="KW-1185">Reference proteome</keyword>
<dbReference type="RefSeq" id="WP_068450431.1">
    <property type="nucleotide sequence ID" value="NZ_JALKQX010000006.1"/>
</dbReference>
<keyword evidence="1" id="KW-0472">Membrane</keyword>
<evidence type="ECO:0000256" key="1">
    <source>
        <dbReference type="SAM" id="Phobius"/>
    </source>
</evidence>
<keyword evidence="1" id="KW-1133">Transmembrane helix</keyword>
<evidence type="ECO:0000313" key="3">
    <source>
        <dbReference type="Proteomes" id="UP001398420"/>
    </source>
</evidence>
<sequence length="68" mass="7850">MFKQFVWIISLVVIGSLSITFAFTRNLEATVFWTIFSLGTICNLVGVLILYITLKKLDRIQEPKRTKL</sequence>
<dbReference type="EMBL" id="JBCEWA010000006">
    <property type="protein sequence ID" value="MEL5988553.1"/>
    <property type="molecule type" value="Genomic_DNA"/>
</dbReference>
<comment type="caution">
    <text evidence="2">The sequence shown here is derived from an EMBL/GenBank/DDBJ whole genome shotgun (WGS) entry which is preliminary data.</text>
</comment>
<accession>A0ABU9LNI6</accession>
<evidence type="ECO:0008006" key="4">
    <source>
        <dbReference type="Google" id="ProtNLM"/>
    </source>
</evidence>
<keyword evidence="1" id="KW-0812">Transmembrane</keyword>
<feature type="transmembrane region" description="Helical" evidence="1">
    <location>
        <begin position="30"/>
        <end position="54"/>
    </location>
</feature>
<feature type="transmembrane region" description="Helical" evidence="1">
    <location>
        <begin position="5"/>
        <end position="24"/>
    </location>
</feature>
<dbReference type="Proteomes" id="UP001398420">
    <property type="component" value="Unassembled WGS sequence"/>
</dbReference>